<gene>
    <name evidence="2" type="ORF">MBBAR_2c00500</name>
</gene>
<evidence type="ECO:0008006" key="4">
    <source>
        <dbReference type="Google" id="ProtNLM"/>
    </source>
</evidence>
<dbReference type="RefSeq" id="WP_080459579.1">
    <property type="nucleotide sequence ID" value="NZ_JXMW01000002.1"/>
</dbReference>
<evidence type="ECO:0000313" key="3">
    <source>
        <dbReference type="Proteomes" id="UP000191661"/>
    </source>
</evidence>
<dbReference type="InterPro" id="IPR025098">
    <property type="entry name" value="DUF4013"/>
</dbReference>
<name>A0A1V6N4Q7_METAZ</name>
<dbReference type="AlphaFoldDB" id="A0A1V6N4Q7"/>
<feature type="transmembrane region" description="Helical" evidence="1">
    <location>
        <begin position="21"/>
        <end position="40"/>
    </location>
</feature>
<keyword evidence="1" id="KW-0472">Membrane</keyword>
<dbReference type="EMBL" id="JXMW01000002">
    <property type="protein sequence ID" value="OQD59602.1"/>
    <property type="molecule type" value="Genomic_DNA"/>
</dbReference>
<evidence type="ECO:0000256" key="1">
    <source>
        <dbReference type="SAM" id="Phobius"/>
    </source>
</evidence>
<organism evidence="2 3">
    <name type="scientific">Methanobrevibacter arboriphilus JCM 13429 = DSM 1125</name>
    <dbReference type="NCBI Taxonomy" id="1300164"/>
    <lineage>
        <taxon>Archaea</taxon>
        <taxon>Methanobacteriati</taxon>
        <taxon>Methanobacteriota</taxon>
        <taxon>Methanomada group</taxon>
        <taxon>Methanobacteria</taxon>
        <taxon>Methanobacteriales</taxon>
        <taxon>Methanobacteriaceae</taxon>
        <taxon>Methanobrevibacter</taxon>
    </lineage>
</organism>
<keyword evidence="1" id="KW-0812">Transmembrane</keyword>
<dbReference type="Proteomes" id="UP000191661">
    <property type="component" value="Unassembled WGS sequence"/>
</dbReference>
<sequence>MKTIELFKDSLSYPSKDVDKLLTLGVLFFFDAIISLLPSLTTALGYGLLTQILYFISNIIGIFIVLIAVGYLISIIKGTIDGNVDIPSIRIIKNLSDGIKVFIISIAYYLIPAIVVLIVAYLIGAYSIISQIFASFFYFGIEASIPSYFMVENIPNIVIIPIIATILLIISTLFLVIAIARFADSGNIKDGLNFKLVFSDIVKISWGKYILLLLILFFILLFILFVGFIISIIPFLGMIILFLVILPFMTIFYGRSIGLIYKKSKIRNT</sequence>
<accession>A0A1V6N4Q7</accession>
<comment type="caution">
    <text evidence="2">The sequence shown here is derived from an EMBL/GenBank/DDBJ whole genome shotgun (WGS) entry which is preliminary data.</text>
</comment>
<feature type="transmembrane region" description="Helical" evidence="1">
    <location>
        <begin position="239"/>
        <end position="261"/>
    </location>
</feature>
<reference evidence="2 3" key="1">
    <citation type="submission" date="2014-12" db="EMBL/GenBank/DDBJ databases">
        <title>Genome sequence of Methanobrevibacter arboriphilicus DH1, DSM1125.</title>
        <authorList>
            <person name="Poehlein A."/>
            <person name="Thauer R.K."/>
            <person name="Seedorf H."/>
            <person name="Daniel R."/>
        </authorList>
    </citation>
    <scope>NUCLEOTIDE SEQUENCE [LARGE SCALE GENOMIC DNA]</scope>
    <source>
        <strain evidence="2 3">DH1</strain>
    </source>
</reference>
<protein>
    <recommendedName>
        <fullName evidence="4">DUF4013 domain-containing protein</fullName>
    </recommendedName>
</protein>
<evidence type="ECO:0000313" key="2">
    <source>
        <dbReference type="EMBL" id="OQD59602.1"/>
    </source>
</evidence>
<keyword evidence="3" id="KW-1185">Reference proteome</keyword>
<proteinExistence type="predicted"/>
<dbReference type="OrthoDB" id="82620at2157"/>
<feature type="transmembrane region" description="Helical" evidence="1">
    <location>
        <begin position="157"/>
        <end position="180"/>
    </location>
</feature>
<feature type="transmembrane region" description="Helical" evidence="1">
    <location>
        <begin position="101"/>
        <end position="129"/>
    </location>
</feature>
<keyword evidence="1" id="KW-1133">Transmembrane helix</keyword>
<feature type="transmembrane region" description="Helical" evidence="1">
    <location>
        <begin position="52"/>
        <end position="80"/>
    </location>
</feature>
<feature type="transmembrane region" description="Helical" evidence="1">
    <location>
        <begin position="209"/>
        <end position="233"/>
    </location>
</feature>
<dbReference type="Pfam" id="PF13197">
    <property type="entry name" value="DUF4013"/>
    <property type="match status" value="1"/>
</dbReference>